<dbReference type="Gene3D" id="2.120.10.30">
    <property type="entry name" value="TolB, C-terminal domain"/>
    <property type="match status" value="1"/>
</dbReference>
<dbReference type="InterPro" id="IPR006664">
    <property type="entry name" value="OMP_bac"/>
</dbReference>
<evidence type="ECO:0000313" key="8">
    <source>
        <dbReference type="Proteomes" id="UP001319180"/>
    </source>
</evidence>
<evidence type="ECO:0000313" key="7">
    <source>
        <dbReference type="EMBL" id="MBT1688732.1"/>
    </source>
</evidence>
<protein>
    <submittedName>
        <fullName evidence="7">OmpA family protein</fullName>
    </submittedName>
</protein>
<dbReference type="InterPro" id="IPR036737">
    <property type="entry name" value="OmpA-like_sf"/>
</dbReference>
<name>A0AAP2GES9_9BACT</name>
<dbReference type="EMBL" id="JAHESC010000030">
    <property type="protein sequence ID" value="MBT1688732.1"/>
    <property type="molecule type" value="Genomic_DNA"/>
</dbReference>
<dbReference type="CDD" id="cd07185">
    <property type="entry name" value="OmpA_C-like"/>
    <property type="match status" value="1"/>
</dbReference>
<dbReference type="InterPro" id="IPR011042">
    <property type="entry name" value="6-blade_b-propeller_TolB-like"/>
</dbReference>
<gene>
    <name evidence="7" type="ORF">KK078_19335</name>
</gene>
<dbReference type="PANTHER" id="PTHR30329:SF21">
    <property type="entry name" value="LIPOPROTEIN YIAD-RELATED"/>
    <property type="match status" value="1"/>
</dbReference>
<dbReference type="InterPro" id="IPR006690">
    <property type="entry name" value="OMPA-like_CS"/>
</dbReference>
<feature type="domain" description="OmpA-like" evidence="6">
    <location>
        <begin position="498"/>
        <end position="616"/>
    </location>
</feature>
<dbReference type="Proteomes" id="UP001319180">
    <property type="component" value="Unassembled WGS sequence"/>
</dbReference>
<evidence type="ECO:0000256" key="1">
    <source>
        <dbReference type="ARBA" id="ARBA00004442"/>
    </source>
</evidence>
<evidence type="ECO:0000256" key="3">
    <source>
        <dbReference type="ARBA" id="ARBA00023237"/>
    </source>
</evidence>
<dbReference type="SUPFAM" id="SSF82171">
    <property type="entry name" value="DPP6 N-terminal domain-like"/>
    <property type="match status" value="1"/>
</dbReference>
<organism evidence="7 8">
    <name type="scientific">Dawidia soli</name>
    <dbReference type="NCBI Taxonomy" id="2782352"/>
    <lineage>
        <taxon>Bacteria</taxon>
        <taxon>Pseudomonadati</taxon>
        <taxon>Bacteroidota</taxon>
        <taxon>Cytophagia</taxon>
        <taxon>Cytophagales</taxon>
        <taxon>Chryseotaleaceae</taxon>
        <taxon>Dawidia</taxon>
    </lineage>
</organism>
<dbReference type="Pfam" id="PF00691">
    <property type="entry name" value="OmpA"/>
    <property type="match status" value="1"/>
</dbReference>
<accession>A0AAP2GES9</accession>
<evidence type="ECO:0000256" key="4">
    <source>
        <dbReference type="PROSITE-ProRule" id="PRU00473"/>
    </source>
</evidence>
<dbReference type="PRINTS" id="PR01021">
    <property type="entry name" value="OMPADOMAIN"/>
</dbReference>
<evidence type="ECO:0000259" key="6">
    <source>
        <dbReference type="PROSITE" id="PS51123"/>
    </source>
</evidence>
<keyword evidence="2 4" id="KW-0472">Membrane</keyword>
<dbReference type="Gene3D" id="3.30.1330.60">
    <property type="entry name" value="OmpA-like domain"/>
    <property type="match status" value="1"/>
</dbReference>
<evidence type="ECO:0000256" key="5">
    <source>
        <dbReference type="SAM" id="MobiDB-lite"/>
    </source>
</evidence>
<dbReference type="GO" id="GO:0009279">
    <property type="term" value="C:cell outer membrane"/>
    <property type="evidence" value="ECO:0007669"/>
    <property type="project" value="UniProtKB-SubCell"/>
</dbReference>
<dbReference type="SUPFAM" id="SSF103088">
    <property type="entry name" value="OmpA-like"/>
    <property type="match status" value="1"/>
</dbReference>
<evidence type="ECO:0000256" key="2">
    <source>
        <dbReference type="ARBA" id="ARBA00023136"/>
    </source>
</evidence>
<dbReference type="PROSITE" id="PS01068">
    <property type="entry name" value="OMPA_1"/>
    <property type="match status" value="1"/>
</dbReference>
<keyword evidence="8" id="KW-1185">Reference proteome</keyword>
<dbReference type="AlphaFoldDB" id="A0AAP2GES9"/>
<comment type="caution">
    <text evidence="7">The sequence shown here is derived from an EMBL/GenBank/DDBJ whole genome shotgun (WGS) entry which is preliminary data.</text>
</comment>
<sequence length="616" mass="70214">MTSYSQSDIFVFPNVNVVRFYKDAAKLGKIKALAASGDYEQQYTELKAYVRNFGIENFGIETQLIWDLAKLSEKLGRPGESVLLYKLVLKHHKQSIDEKQVRREFDTLTRNQADLYVPLKQYYDLVAFRKEIDTLRPPQGVLLNMGYGVNSEKEDYGPTIGNVDNVLLFTSKRNSKITPLQKTYNEDLFYTIKKDSLWDFSEELKTINTPYNEGSASLSRDGRHLYFARCNSPDSYGNCDIFVSDLQPDSTWGQARNLGPNINSASWDSQPSLSHSGDTLYFSSDRIGGFGFSDIYFSVRDVDGRWQKARNLGPVVNTRAFEVSPFFHHTRNVLYFSSNGQPLNFGDFDIYKAYREGTTWGEPKNIGPLVNGGGSEYYFTIDSESQNLYYAKSVENDLNNLDLYSFPVPMEAQPDAVARLKGKLINSETKKPFRGIVSVIDLDKGVEVAPKFLRDDGSFDFNLINKRNYLLIIQGDDFFRIEQIFFMDGDREINLETEPIESKIAFQSLEFENGKADILETMHPDLTKLANFMIDHPTLKLSIAGHTDSQGNEIANLKLSQARADAIKAYLIYKFSIAAERIEAHGYGSSKPIVEEKTEDDRKLNRRVEFQIHKPE</sequence>
<keyword evidence="3" id="KW-0998">Cell outer membrane</keyword>
<feature type="region of interest" description="Disordered" evidence="5">
    <location>
        <begin position="593"/>
        <end position="616"/>
    </location>
</feature>
<dbReference type="InterPro" id="IPR050330">
    <property type="entry name" value="Bact_OuterMem_StrucFunc"/>
</dbReference>
<dbReference type="InterPro" id="IPR011659">
    <property type="entry name" value="WD40"/>
</dbReference>
<comment type="subcellular location">
    <subcellularLocation>
        <location evidence="1">Cell outer membrane</location>
    </subcellularLocation>
</comment>
<reference evidence="7 8" key="1">
    <citation type="submission" date="2021-05" db="EMBL/GenBank/DDBJ databases">
        <title>A Polyphasic approach of four new species of the genus Ohtaekwangia: Ohtaekwangia histidinii sp. nov., Ohtaekwangia cretensis sp. nov., Ohtaekwangia indiensis sp. nov., Ohtaekwangia reichenbachii sp. nov. from diverse environment.</title>
        <authorList>
            <person name="Octaviana S."/>
        </authorList>
    </citation>
    <scope>NUCLEOTIDE SEQUENCE [LARGE SCALE GENOMIC DNA]</scope>
    <source>
        <strain evidence="7 8">PWU37</strain>
    </source>
</reference>
<proteinExistence type="predicted"/>
<dbReference type="Pfam" id="PF07676">
    <property type="entry name" value="PD40"/>
    <property type="match status" value="3"/>
</dbReference>
<dbReference type="PANTHER" id="PTHR30329">
    <property type="entry name" value="STATOR ELEMENT OF FLAGELLAR MOTOR COMPLEX"/>
    <property type="match status" value="1"/>
</dbReference>
<dbReference type="PROSITE" id="PS51123">
    <property type="entry name" value="OMPA_2"/>
    <property type="match status" value="1"/>
</dbReference>
<dbReference type="InterPro" id="IPR006665">
    <property type="entry name" value="OmpA-like"/>
</dbReference>